<dbReference type="CDD" id="cd20651">
    <property type="entry name" value="CYP15A1-like"/>
    <property type="match status" value="1"/>
</dbReference>
<dbReference type="InterPro" id="IPR001128">
    <property type="entry name" value="Cyt_P450"/>
</dbReference>
<dbReference type="PROSITE" id="PS00086">
    <property type="entry name" value="CYTOCHROME_P450"/>
    <property type="match status" value="1"/>
</dbReference>
<dbReference type="SUPFAM" id="SSF48264">
    <property type="entry name" value="Cytochrome P450"/>
    <property type="match status" value="1"/>
</dbReference>
<dbReference type="KEGG" id="apln:108737185"/>
<keyword evidence="11" id="KW-1185">Reference proteome</keyword>
<dbReference type="OrthoDB" id="1055148at2759"/>
<evidence type="ECO:0000256" key="4">
    <source>
        <dbReference type="ARBA" id="ARBA00022723"/>
    </source>
</evidence>
<accession>A0A1W4WY09</accession>
<dbReference type="CTD" id="49165"/>
<evidence type="ECO:0000256" key="7">
    <source>
        <dbReference type="ARBA" id="ARBA00023033"/>
    </source>
</evidence>
<keyword evidence="7 9" id="KW-0503">Monooxygenase</keyword>
<evidence type="ECO:0000256" key="5">
    <source>
        <dbReference type="ARBA" id="ARBA00023002"/>
    </source>
</evidence>
<dbReference type="STRING" id="224129.A0A1W4WY09"/>
<dbReference type="InterPro" id="IPR036396">
    <property type="entry name" value="Cyt_P450_sf"/>
</dbReference>
<dbReference type="InterPro" id="IPR017972">
    <property type="entry name" value="Cyt_P450_CS"/>
</dbReference>
<dbReference type="GO" id="GO:0020037">
    <property type="term" value="F:heme binding"/>
    <property type="evidence" value="ECO:0007669"/>
    <property type="project" value="InterPro"/>
</dbReference>
<dbReference type="InterPro" id="IPR002401">
    <property type="entry name" value="Cyt_P450_E_grp-I"/>
</dbReference>
<dbReference type="GeneID" id="108737185"/>
<name>A0A1W4WY09_AGRPL</name>
<evidence type="ECO:0000313" key="13">
    <source>
        <dbReference type="RefSeq" id="XP_025837700.1"/>
    </source>
</evidence>
<comment type="cofactor">
    <cofactor evidence="1 8">
        <name>heme</name>
        <dbReference type="ChEBI" id="CHEBI:30413"/>
    </cofactor>
</comment>
<dbReference type="GO" id="GO:0005506">
    <property type="term" value="F:iron ion binding"/>
    <property type="evidence" value="ECO:0007669"/>
    <property type="project" value="InterPro"/>
</dbReference>
<keyword evidence="3 8" id="KW-0349">Heme</keyword>
<dbReference type="PANTHER" id="PTHR24300:SF376">
    <property type="entry name" value="CYTOCHROME P450 15A1"/>
    <property type="match status" value="1"/>
</dbReference>
<dbReference type="GO" id="GO:0008395">
    <property type="term" value="F:steroid hydroxylase activity"/>
    <property type="evidence" value="ECO:0007669"/>
    <property type="project" value="TreeGrafter"/>
</dbReference>
<evidence type="ECO:0000256" key="1">
    <source>
        <dbReference type="ARBA" id="ARBA00001971"/>
    </source>
</evidence>
<evidence type="ECO:0000313" key="11">
    <source>
        <dbReference type="Proteomes" id="UP000192223"/>
    </source>
</evidence>
<keyword evidence="6 8" id="KW-0408">Iron</keyword>
<feature type="signal peptide" evidence="10">
    <location>
        <begin position="1"/>
        <end position="20"/>
    </location>
</feature>
<gene>
    <name evidence="12 13" type="primary">LOC108737185</name>
</gene>
<dbReference type="FunFam" id="1.10.630.10:FF:000036">
    <property type="entry name" value="CYtochrome P450 family"/>
    <property type="match status" value="1"/>
</dbReference>
<dbReference type="GO" id="GO:0006805">
    <property type="term" value="P:xenobiotic metabolic process"/>
    <property type="evidence" value="ECO:0007669"/>
    <property type="project" value="TreeGrafter"/>
</dbReference>
<dbReference type="GO" id="GO:0006082">
    <property type="term" value="P:organic acid metabolic process"/>
    <property type="evidence" value="ECO:0007669"/>
    <property type="project" value="TreeGrafter"/>
</dbReference>
<reference evidence="12 13" key="1">
    <citation type="submission" date="2025-04" db="UniProtKB">
        <authorList>
            <consortium name="RefSeq"/>
        </authorList>
    </citation>
    <scope>IDENTIFICATION</scope>
    <source>
        <tissue evidence="12 13">Entire body</tissue>
    </source>
</reference>
<dbReference type="RefSeq" id="XP_025837700.1">
    <property type="nucleotide sequence ID" value="XM_025981915.1"/>
</dbReference>
<proteinExistence type="inferred from homology"/>
<comment type="similarity">
    <text evidence="2 9">Belongs to the cytochrome P450 family.</text>
</comment>
<dbReference type="Gene3D" id="1.10.630.10">
    <property type="entry name" value="Cytochrome P450"/>
    <property type="match status" value="1"/>
</dbReference>
<protein>
    <submittedName>
        <fullName evidence="12 13">Probable cytochrome P450 303a1</fullName>
    </submittedName>
</protein>
<dbReference type="AlphaFoldDB" id="A0A1W4WY09"/>
<sequence length="505" mass="57953">MWLAVILFCAILALFFYYDTKKPPNFPPGPTWWPILGSCLELQKVRKQTGTLQEATAMLSKKYGPVIGLKVGKDLSVVVCSHKHIKKFLTEDNFNGRPHGIFYRYRTWGYRRGLLLTDREFWHEQRKFVLRHLKEFGFGQRNMSALIEEEVLTIVDTLEKKIKSQKSGAIVRMDDFFGIHVINTLWTMMAGTRYNPNDVKLKSLQKLLTILFTKIDIIGAMFSHFPFLRFVAPEYSGYNIYMDTHRRIWDFLDSEMEKHKQTFSPDNPRDFMDIYLKALMSPTKKDSFSEKQLMAICLDLFIAGSETTNKTLGFAFIHLVLNPQVQTKCQEEIDRVIGRDRLPTLNDRSQLQYVEATVLEALRHFGGRAFAVPHRALEDTYLDGYLIPKDTTILANLRILLSEESGFEEPEAFKPERFIKDGRIELPDNYIPFGYGKHRCLGETLAKANIFLIIAGLLQRFNFSVAPGHPPPSTESVDGVTPGPQPFSVLVTARLDNNNNKLPAV</sequence>
<dbReference type="RefSeq" id="XP_018325402.1">
    <property type="nucleotide sequence ID" value="XM_018469900.1"/>
</dbReference>
<feature type="binding site" description="axial binding residue" evidence="8">
    <location>
        <position position="440"/>
    </location>
    <ligand>
        <name>heme</name>
        <dbReference type="ChEBI" id="CHEBI:30413"/>
    </ligand>
    <ligandPart>
        <name>Fe</name>
        <dbReference type="ChEBI" id="CHEBI:18248"/>
    </ligandPart>
</feature>
<evidence type="ECO:0000256" key="6">
    <source>
        <dbReference type="ARBA" id="ARBA00023004"/>
    </source>
</evidence>
<dbReference type="GO" id="GO:0005737">
    <property type="term" value="C:cytoplasm"/>
    <property type="evidence" value="ECO:0007669"/>
    <property type="project" value="TreeGrafter"/>
</dbReference>
<feature type="chain" id="PRO_5044566937" evidence="10">
    <location>
        <begin position="21"/>
        <end position="505"/>
    </location>
</feature>
<dbReference type="Pfam" id="PF00067">
    <property type="entry name" value="p450"/>
    <property type="match status" value="1"/>
</dbReference>
<evidence type="ECO:0000313" key="12">
    <source>
        <dbReference type="RefSeq" id="XP_018325402.1"/>
    </source>
</evidence>
<dbReference type="PRINTS" id="PR00385">
    <property type="entry name" value="P450"/>
</dbReference>
<evidence type="ECO:0000256" key="2">
    <source>
        <dbReference type="ARBA" id="ARBA00010617"/>
    </source>
</evidence>
<dbReference type="Proteomes" id="UP000192223">
    <property type="component" value="Unplaced"/>
</dbReference>
<keyword evidence="5 9" id="KW-0560">Oxidoreductase</keyword>
<dbReference type="InterPro" id="IPR050182">
    <property type="entry name" value="Cytochrome_P450_fam2"/>
</dbReference>
<dbReference type="PRINTS" id="PR00463">
    <property type="entry name" value="EP450I"/>
</dbReference>
<keyword evidence="4 8" id="KW-0479">Metal-binding</keyword>
<organism evidence="11 12">
    <name type="scientific">Agrilus planipennis</name>
    <name type="common">Emerald ash borer</name>
    <name type="synonym">Agrilus marcopoli</name>
    <dbReference type="NCBI Taxonomy" id="224129"/>
    <lineage>
        <taxon>Eukaryota</taxon>
        <taxon>Metazoa</taxon>
        <taxon>Ecdysozoa</taxon>
        <taxon>Arthropoda</taxon>
        <taxon>Hexapoda</taxon>
        <taxon>Insecta</taxon>
        <taxon>Pterygota</taxon>
        <taxon>Neoptera</taxon>
        <taxon>Endopterygota</taxon>
        <taxon>Coleoptera</taxon>
        <taxon>Polyphaga</taxon>
        <taxon>Elateriformia</taxon>
        <taxon>Buprestoidea</taxon>
        <taxon>Buprestidae</taxon>
        <taxon>Agrilinae</taxon>
        <taxon>Agrilus</taxon>
    </lineage>
</organism>
<evidence type="ECO:0000256" key="3">
    <source>
        <dbReference type="ARBA" id="ARBA00022617"/>
    </source>
</evidence>
<keyword evidence="10" id="KW-0732">Signal</keyword>
<evidence type="ECO:0000256" key="8">
    <source>
        <dbReference type="PIRSR" id="PIRSR602401-1"/>
    </source>
</evidence>
<evidence type="ECO:0000256" key="10">
    <source>
        <dbReference type="SAM" id="SignalP"/>
    </source>
</evidence>
<evidence type="ECO:0000256" key="9">
    <source>
        <dbReference type="RuleBase" id="RU000461"/>
    </source>
</evidence>
<dbReference type="PANTHER" id="PTHR24300">
    <property type="entry name" value="CYTOCHROME P450 508A4-RELATED"/>
    <property type="match status" value="1"/>
</dbReference>
<dbReference type="GO" id="GO:0016712">
    <property type="term" value="F:oxidoreductase activity, acting on paired donors, with incorporation or reduction of molecular oxygen, reduced flavin or flavoprotein as one donor, and incorporation of one atom of oxygen"/>
    <property type="evidence" value="ECO:0007669"/>
    <property type="project" value="TreeGrafter"/>
</dbReference>